<dbReference type="AlphaFoldDB" id="A0A9Q1C032"/>
<organism evidence="1 2">
    <name type="scientific">Holothuria leucospilota</name>
    <name type="common">Black long sea cucumber</name>
    <name type="synonym">Mertensiothuria leucospilota</name>
    <dbReference type="NCBI Taxonomy" id="206669"/>
    <lineage>
        <taxon>Eukaryota</taxon>
        <taxon>Metazoa</taxon>
        <taxon>Echinodermata</taxon>
        <taxon>Eleutherozoa</taxon>
        <taxon>Echinozoa</taxon>
        <taxon>Holothuroidea</taxon>
        <taxon>Aspidochirotacea</taxon>
        <taxon>Aspidochirotida</taxon>
        <taxon>Holothuriidae</taxon>
        <taxon>Holothuria</taxon>
    </lineage>
</organism>
<gene>
    <name evidence="1" type="ORF">HOLleu_19348</name>
</gene>
<name>A0A9Q1C032_HOLLE</name>
<sequence>MISLSKGILYVCIVGQMGYIREVSHGVQKLTNATTFWRTNKQGRLVVYENNVMLGAVFSRTTIVSTDFNLLNFGALSLQTTVLSFTLLIVGPIGFGTIGQSYQKYCEIVSEQMNPLEMKIDSWKKIPSCFPCHTHVSS</sequence>
<evidence type="ECO:0000313" key="2">
    <source>
        <dbReference type="Proteomes" id="UP001152320"/>
    </source>
</evidence>
<reference evidence="1" key="1">
    <citation type="submission" date="2021-10" db="EMBL/GenBank/DDBJ databases">
        <title>Tropical sea cucumber genome reveals ecological adaptation and Cuvierian tubules defense mechanism.</title>
        <authorList>
            <person name="Chen T."/>
        </authorList>
    </citation>
    <scope>NUCLEOTIDE SEQUENCE</scope>
    <source>
        <strain evidence="1">Nanhai2018</strain>
        <tissue evidence="1">Muscle</tissue>
    </source>
</reference>
<accession>A0A9Q1C032</accession>
<dbReference type="Proteomes" id="UP001152320">
    <property type="component" value="Chromosome 9"/>
</dbReference>
<protein>
    <submittedName>
        <fullName evidence="1">Uncharacterized protein</fullName>
    </submittedName>
</protein>
<keyword evidence="2" id="KW-1185">Reference proteome</keyword>
<comment type="caution">
    <text evidence="1">The sequence shown here is derived from an EMBL/GenBank/DDBJ whole genome shotgun (WGS) entry which is preliminary data.</text>
</comment>
<dbReference type="EMBL" id="JAIZAY010000009">
    <property type="protein sequence ID" value="KAJ8035616.1"/>
    <property type="molecule type" value="Genomic_DNA"/>
</dbReference>
<proteinExistence type="predicted"/>
<evidence type="ECO:0000313" key="1">
    <source>
        <dbReference type="EMBL" id="KAJ8035616.1"/>
    </source>
</evidence>